<evidence type="ECO:0000313" key="2">
    <source>
        <dbReference type="EMBL" id="SQI00839.1"/>
    </source>
</evidence>
<dbReference type="NCBIfam" id="NF005115">
    <property type="entry name" value="PRK06547.1"/>
    <property type="match status" value="1"/>
</dbReference>
<evidence type="ECO:0008006" key="5">
    <source>
        <dbReference type="Google" id="ProtNLM"/>
    </source>
</evidence>
<dbReference type="RefSeq" id="WP_039673671.1">
    <property type="nucleotide sequence ID" value="NZ_CP065689.1"/>
</dbReference>
<dbReference type="GeneID" id="70784029"/>
<dbReference type="Proteomes" id="UP000594905">
    <property type="component" value="Chromosome"/>
</dbReference>
<evidence type="ECO:0000313" key="3">
    <source>
        <dbReference type="Proteomes" id="UP000249264"/>
    </source>
</evidence>
<sequence>MQETHDIQDVDYNSQMERLLEDVVKLSASRKRPLKPVTVLIDGPSGAGKTWTSVALAERTGWRVVHLDEFYPGWRGLEAGSVMVAEQVLRENNPGYWRWDWDTNAPKDWASLDARDDLIVEGVGSVTAENIAAAKERGSVVTVRIDGPREQRRKRALERDPAYEEWFETWEKQEKNYFADIAVDADLTWEWT</sequence>
<proteinExistence type="predicted"/>
<dbReference type="Proteomes" id="UP000249264">
    <property type="component" value="Chromosome 1"/>
</dbReference>
<evidence type="ECO:0000313" key="4">
    <source>
        <dbReference type="Proteomes" id="UP000594905"/>
    </source>
</evidence>
<reference evidence="1 4" key="2">
    <citation type="submission" date="2020-12" db="EMBL/GenBank/DDBJ databases">
        <title>FDA dAtabase for Regulatory Grade micrObial Sequences (FDA-ARGOS): Supporting development and validation of Infectious Disease Dx tests.</title>
        <authorList>
            <person name="Sproer C."/>
            <person name="Gronow S."/>
            <person name="Severitt S."/>
            <person name="Schroder I."/>
            <person name="Tallon L."/>
            <person name="Sadzewicz L."/>
            <person name="Zhao X."/>
            <person name="Boylan J."/>
            <person name="Ott S."/>
            <person name="Bowen H."/>
            <person name="Vavikolanu K."/>
            <person name="Mehta A."/>
            <person name="Aluvathingal J."/>
            <person name="Nadendla S."/>
            <person name="Lowell S."/>
            <person name="Myers T."/>
            <person name="Yan Y."/>
            <person name="Sichtig H."/>
        </authorList>
    </citation>
    <scope>NUCLEOTIDE SEQUENCE [LARGE SCALE GENOMIC DNA]</scope>
    <source>
        <strain evidence="1 4">FDAARGOS_894</strain>
    </source>
</reference>
<organism evidence="2 3">
    <name type="scientific">Corynebacterium minutissimum</name>
    <dbReference type="NCBI Taxonomy" id="38301"/>
    <lineage>
        <taxon>Bacteria</taxon>
        <taxon>Bacillati</taxon>
        <taxon>Actinomycetota</taxon>
        <taxon>Actinomycetes</taxon>
        <taxon>Mycobacteriales</taxon>
        <taxon>Corynebacteriaceae</taxon>
        <taxon>Corynebacterium</taxon>
    </lineage>
</organism>
<evidence type="ECO:0000313" key="1">
    <source>
        <dbReference type="EMBL" id="QPS60317.1"/>
    </source>
</evidence>
<dbReference type="Pfam" id="PF01745">
    <property type="entry name" value="IPT"/>
    <property type="match status" value="1"/>
</dbReference>
<dbReference type="AlphaFoldDB" id="A0A2X4RG03"/>
<dbReference type="EMBL" id="CP065689">
    <property type="protein sequence ID" value="QPS60317.1"/>
    <property type="molecule type" value="Genomic_DNA"/>
</dbReference>
<gene>
    <name evidence="1" type="ORF">I6G51_03735</name>
    <name evidence="2" type="ORF">NCTC10288_02157</name>
</gene>
<dbReference type="Gene3D" id="3.40.50.300">
    <property type="entry name" value="P-loop containing nucleotide triphosphate hydrolases"/>
    <property type="match status" value="1"/>
</dbReference>
<dbReference type="STRING" id="38301.NX84_03070"/>
<dbReference type="SUPFAM" id="SSF52540">
    <property type="entry name" value="P-loop containing nucleoside triphosphate hydrolases"/>
    <property type="match status" value="1"/>
</dbReference>
<protein>
    <recommendedName>
        <fullName evidence="5">(d)CMP kinase</fullName>
    </recommendedName>
</protein>
<dbReference type="InterPro" id="IPR027417">
    <property type="entry name" value="P-loop_NTPase"/>
</dbReference>
<dbReference type="EMBL" id="LS483460">
    <property type="protein sequence ID" value="SQI00839.1"/>
    <property type="molecule type" value="Genomic_DNA"/>
</dbReference>
<dbReference type="KEGG" id="cmin:NCTC10288_02157"/>
<keyword evidence="4" id="KW-1185">Reference proteome</keyword>
<dbReference type="OrthoDB" id="3237545at2"/>
<name>A0A2X4RG03_9CORY</name>
<reference evidence="2 3" key="1">
    <citation type="submission" date="2018-06" db="EMBL/GenBank/DDBJ databases">
        <authorList>
            <consortium name="Pathogen Informatics"/>
            <person name="Doyle S."/>
        </authorList>
    </citation>
    <scope>NUCLEOTIDE SEQUENCE [LARGE SCALE GENOMIC DNA]</scope>
    <source>
        <strain evidence="2 3">NCTC10288</strain>
    </source>
</reference>
<accession>A0A2X4RG03</accession>